<sequence>MSSDGKTEDSTVPVVPSRPTKRSEGLQENKLPVIPTSRPLRNRTTGFLNELAPKIPSTRPIRRHTEEFDVKLDDNGEKEDVQPPSETGQNAVIEEMSRKVSQDFPRNEDQPDDTINESNETIGSKSEKTPLPSQIELSKTNSSGLEVDNETIPAVDEVSTSIGESKPADNHFTPEFEGKVWTNVTTPTISSNSVNVEADTQRSENPKSPKNNVASSPGEEAMKDTSAKVGAPIEKTDRNVSKEPIPFHLGKTETTTLIEDEAVISGKEHLKEISKTPDLSPEVLNGEEPLSVAAQPTIGSSDIVSSSPPKEQPILTPKIPERPAKRAPPKKPSSKIAAFQEMLKQQQLQDQTKSRGGEGNGQPLHDRRAKVASNLNGIFGLPNMGGGLVPIPQSVAPQKENEISKAPVTSSSSSTEKRVEPTAQRRAKGPRGRKLPTHLAGVEKVESKGSPYEIQVVKAWSLSFQAKVTEPIQVPIAENTREGGPEDGEVPDTPASGLKAAVIGQKVCIPDEISAVAKIDAESSDDKPNIEDGSLSSKGDDVDATYDIVNDLLEDDEQRSSISGGEDTQTLNRNIEQRKSETRIGENLNDLLE</sequence>
<proteinExistence type="predicted"/>
<feature type="compositionally biased region" description="Low complexity" evidence="1">
    <location>
        <begin position="334"/>
        <end position="351"/>
    </location>
</feature>
<dbReference type="OrthoDB" id="3995855at2759"/>
<feature type="compositionally biased region" description="Basic residues" evidence="1">
    <location>
        <begin position="425"/>
        <end position="436"/>
    </location>
</feature>
<protein>
    <submittedName>
        <fullName evidence="2">LALA0S01e09274g1_1</fullName>
    </submittedName>
</protein>
<reference evidence="2 3" key="1">
    <citation type="submission" date="2014-12" db="EMBL/GenBank/DDBJ databases">
        <authorList>
            <person name="Neuveglise Cecile"/>
        </authorList>
    </citation>
    <scope>NUCLEOTIDE SEQUENCE [LARGE SCALE GENOMIC DNA]</scope>
    <source>
        <strain evidence="2 3">CBS 12615</strain>
    </source>
</reference>
<feature type="compositionally biased region" description="Basic and acidic residues" evidence="1">
    <location>
        <begin position="575"/>
        <end position="584"/>
    </location>
</feature>
<dbReference type="GeneID" id="34683756"/>
<feature type="region of interest" description="Disordered" evidence="1">
    <location>
        <begin position="475"/>
        <end position="496"/>
    </location>
</feature>
<feature type="compositionally biased region" description="Basic and acidic residues" evidence="1">
    <location>
        <begin position="95"/>
        <end position="109"/>
    </location>
</feature>
<evidence type="ECO:0000313" key="3">
    <source>
        <dbReference type="Proteomes" id="UP000054304"/>
    </source>
</evidence>
<organism evidence="2 3">
    <name type="scientific">Lachancea lanzarotensis</name>
    <dbReference type="NCBI Taxonomy" id="1245769"/>
    <lineage>
        <taxon>Eukaryota</taxon>
        <taxon>Fungi</taxon>
        <taxon>Dikarya</taxon>
        <taxon>Ascomycota</taxon>
        <taxon>Saccharomycotina</taxon>
        <taxon>Saccharomycetes</taxon>
        <taxon>Saccharomycetales</taxon>
        <taxon>Saccharomycetaceae</taxon>
        <taxon>Lachancea</taxon>
    </lineage>
</organism>
<feature type="compositionally biased region" description="Basic and acidic residues" evidence="1">
    <location>
        <begin position="519"/>
        <end position="530"/>
    </location>
</feature>
<evidence type="ECO:0000313" key="2">
    <source>
        <dbReference type="EMBL" id="CEP60374.1"/>
    </source>
</evidence>
<feature type="compositionally biased region" description="Polar residues" evidence="1">
    <location>
        <begin position="560"/>
        <end position="574"/>
    </location>
</feature>
<feature type="region of interest" description="Disordered" evidence="1">
    <location>
        <begin position="1"/>
        <end position="253"/>
    </location>
</feature>
<keyword evidence="3" id="KW-1185">Reference proteome</keyword>
<dbReference type="Proteomes" id="UP000054304">
    <property type="component" value="Unassembled WGS sequence"/>
</dbReference>
<feature type="compositionally biased region" description="Polar residues" evidence="1">
    <location>
        <begin position="297"/>
        <end position="309"/>
    </location>
</feature>
<gene>
    <name evidence="2" type="ORF">LALA0_S01e09274g</name>
</gene>
<feature type="region of interest" description="Disordered" evidence="1">
    <location>
        <begin position="519"/>
        <end position="593"/>
    </location>
</feature>
<dbReference type="AlphaFoldDB" id="A0A0C7MSU1"/>
<feature type="region of interest" description="Disordered" evidence="1">
    <location>
        <begin position="268"/>
        <end position="447"/>
    </location>
</feature>
<feature type="compositionally biased region" description="Basic and acidic residues" evidence="1">
    <location>
        <begin position="166"/>
        <end position="178"/>
    </location>
</feature>
<evidence type="ECO:0000256" key="1">
    <source>
        <dbReference type="SAM" id="MobiDB-lite"/>
    </source>
</evidence>
<feature type="compositionally biased region" description="Polar residues" evidence="1">
    <location>
        <begin position="131"/>
        <end position="144"/>
    </location>
</feature>
<accession>A0A0C7MSU1</accession>
<dbReference type="EMBL" id="LN736360">
    <property type="protein sequence ID" value="CEP60374.1"/>
    <property type="molecule type" value="Genomic_DNA"/>
</dbReference>
<feature type="compositionally biased region" description="Polar residues" evidence="1">
    <location>
        <begin position="182"/>
        <end position="195"/>
    </location>
</feature>
<dbReference type="RefSeq" id="XP_022626618.1">
    <property type="nucleotide sequence ID" value="XM_022774530.1"/>
</dbReference>
<dbReference type="HOGENOM" id="CLU_460088_0_0_1"/>
<name>A0A0C7MSU1_9SACH</name>
<dbReference type="STRING" id="1245769.A0A0C7MSU1"/>
<feature type="compositionally biased region" description="Basic and acidic residues" evidence="1">
    <location>
        <begin position="63"/>
        <end position="81"/>
    </location>
</feature>